<protein>
    <submittedName>
        <fullName evidence="1">Thiamine biosynthesis protein ThiS</fullName>
    </submittedName>
</protein>
<name>A0A1T4MA24_9FUSO</name>
<sequence length="65" mass="7423">MKFYLNGELTPLTNSLTISTLCKNLEINLDGTVILLNDDILQKNQYYFPIKENDKVEILRFVSGG</sequence>
<dbReference type="Proteomes" id="UP000191153">
    <property type="component" value="Unassembled WGS sequence"/>
</dbReference>
<dbReference type="RefSeq" id="WP_078693618.1">
    <property type="nucleotide sequence ID" value="NZ_FUWX01000008.1"/>
</dbReference>
<dbReference type="OrthoDB" id="197113at2"/>
<dbReference type="InterPro" id="IPR003749">
    <property type="entry name" value="ThiS/MoaD-like"/>
</dbReference>
<dbReference type="STRING" id="180163.SAMN02745174_01118"/>
<reference evidence="1 2" key="1">
    <citation type="submission" date="2017-02" db="EMBL/GenBank/DDBJ databases">
        <authorList>
            <person name="Peterson S.W."/>
        </authorList>
    </citation>
    <scope>NUCLEOTIDE SEQUENCE [LARGE SCALE GENOMIC DNA]</scope>
    <source>
        <strain evidence="1 2">ATCC 700028</strain>
    </source>
</reference>
<dbReference type="InterPro" id="IPR010035">
    <property type="entry name" value="Thi_S"/>
</dbReference>
<gene>
    <name evidence="1" type="ORF">SAMN02745174_01118</name>
</gene>
<organism evidence="1 2">
    <name type="scientific">Cetobacterium ceti</name>
    <dbReference type="NCBI Taxonomy" id="180163"/>
    <lineage>
        <taxon>Bacteria</taxon>
        <taxon>Fusobacteriati</taxon>
        <taxon>Fusobacteriota</taxon>
        <taxon>Fusobacteriia</taxon>
        <taxon>Fusobacteriales</taxon>
        <taxon>Fusobacteriaceae</taxon>
        <taxon>Cetobacterium</taxon>
    </lineage>
</organism>
<dbReference type="CDD" id="cd00565">
    <property type="entry name" value="Ubl_ThiS"/>
    <property type="match status" value="1"/>
</dbReference>
<dbReference type="PANTHER" id="PTHR34472:SF1">
    <property type="entry name" value="SULFUR CARRIER PROTEIN THIS"/>
    <property type="match status" value="1"/>
</dbReference>
<dbReference type="EMBL" id="FUWX01000008">
    <property type="protein sequence ID" value="SJZ63706.1"/>
    <property type="molecule type" value="Genomic_DNA"/>
</dbReference>
<keyword evidence="2" id="KW-1185">Reference proteome</keyword>
<dbReference type="AlphaFoldDB" id="A0A1T4MA24"/>
<dbReference type="SUPFAM" id="SSF54285">
    <property type="entry name" value="MoaD/ThiS"/>
    <property type="match status" value="1"/>
</dbReference>
<accession>A0A1T4MA24</accession>
<dbReference type="NCBIfam" id="TIGR01683">
    <property type="entry name" value="thiS"/>
    <property type="match status" value="1"/>
</dbReference>
<dbReference type="InterPro" id="IPR012675">
    <property type="entry name" value="Beta-grasp_dom_sf"/>
</dbReference>
<dbReference type="Gene3D" id="3.10.20.30">
    <property type="match status" value="1"/>
</dbReference>
<dbReference type="PANTHER" id="PTHR34472">
    <property type="entry name" value="SULFUR CARRIER PROTEIN THIS"/>
    <property type="match status" value="1"/>
</dbReference>
<dbReference type="InterPro" id="IPR016155">
    <property type="entry name" value="Mopterin_synth/thiamin_S_b"/>
</dbReference>
<evidence type="ECO:0000313" key="1">
    <source>
        <dbReference type="EMBL" id="SJZ63706.1"/>
    </source>
</evidence>
<proteinExistence type="predicted"/>
<evidence type="ECO:0000313" key="2">
    <source>
        <dbReference type="Proteomes" id="UP000191153"/>
    </source>
</evidence>
<dbReference type="Pfam" id="PF02597">
    <property type="entry name" value="ThiS"/>
    <property type="match status" value="1"/>
</dbReference>